<reference evidence="2" key="2">
    <citation type="submission" date="2021-01" db="UniProtKB">
        <authorList>
            <consortium name="EnsemblMetazoa"/>
        </authorList>
    </citation>
    <scope>IDENTIFICATION</scope>
</reference>
<protein>
    <recommendedName>
        <fullName evidence="4">Testis-expressed sequence 9 protein</fullName>
    </recommendedName>
</protein>
<dbReference type="OMA" id="QISCEYY"/>
<dbReference type="KEGG" id="spu:580954"/>
<proteinExistence type="predicted"/>
<sequence>MAESRGNSRASGTRPSSARSRPSTGGAVGGRRLAAGTKAGGTGSRPSSSAGVNKDLVSREEEYMRLNAALEAKTASLIQEAETVMREQEDILTRSFNGLDLSGEEERQAIFNTEPVVSDDISKPSLIQSTNLASVKKPPSRGRPGSAAGAGRPSSRTKSRTKSQTSMSSNLADDVAIPDAVQADYSLADTFSAFDKQYAEGNPPADGDYDDVLPQAAEGMGSEATIRFLKAKLRVMQEELDRLAHECNQKDESLGKLEVRVKEAEEERSRLQRTNSSHQTQIDKYKRLAEDTKRKSDGLENQLTGLRKELDEHKRNQKKSATSQSATEVRLNRAMEEVEKYKSDLQRMKTSSRESSEGERRRVEQLVAENKRLEKQKNELMSGFKKQLKLIDVLKRQKMHIEAAKMLAFTEDEFVKALEWGN</sequence>
<dbReference type="AlphaFoldDB" id="A0A7M7NMS1"/>
<evidence type="ECO:0008006" key="4">
    <source>
        <dbReference type="Google" id="ProtNLM"/>
    </source>
</evidence>
<evidence type="ECO:0000313" key="3">
    <source>
        <dbReference type="Proteomes" id="UP000007110"/>
    </source>
</evidence>
<dbReference type="EnsemblMetazoa" id="XM_030982957">
    <property type="protein sequence ID" value="XP_030838817"/>
    <property type="gene ID" value="LOC580954"/>
</dbReference>
<dbReference type="PANTHER" id="PTHR23313:SF0">
    <property type="entry name" value="TESTIS-EXPRESSED PROTEIN 9"/>
    <property type="match status" value="1"/>
</dbReference>
<dbReference type="SUPFAM" id="SSF90257">
    <property type="entry name" value="Myosin rod fragments"/>
    <property type="match status" value="1"/>
</dbReference>
<name>A0A7M7NMS1_STRPU</name>
<dbReference type="RefSeq" id="XP_030838817.1">
    <property type="nucleotide sequence ID" value="XM_030982957.1"/>
</dbReference>
<evidence type="ECO:0000256" key="1">
    <source>
        <dbReference type="SAM" id="MobiDB-lite"/>
    </source>
</evidence>
<dbReference type="Proteomes" id="UP000007110">
    <property type="component" value="Unassembled WGS sequence"/>
</dbReference>
<dbReference type="FunCoup" id="A0A7M7NMS1">
    <property type="interactions" value="58"/>
</dbReference>
<reference evidence="3" key="1">
    <citation type="submission" date="2015-02" db="EMBL/GenBank/DDBJ databases">
        <title>Genome sequencing for Strongylocentrotus purpuratus.</title>
        <authorList>
            <person name="Murali S."/>
            <person name="Liu Y."/>
            <person name="Vee V."/>
            <person name="English A."/>
            <person name="Wang M."/>
            <person name="Skinner E."/>
            <person name="Han Y."/>
            <person name="Muzny D.M."/>
            <person name="Worley K.C."/>
            <person name="Gibbs R.A."/>
        </authorList>
    </citation>
    <scope>NUCLEOTIDE SEQUENCE</scope>
</reference>
<feature type="compositionally biased region" description="Low complexity" evidence="1">
    <location>
        <begin position="142"/>
        <end position="154"/>
    </location>
</feature>
<keyword evidence="3" id="KW-1185">Reference proteome</keyword>
<evidence type="ECO:0000313" key="2">
    <source>
        <dbReference type="EnsemblMetazoa" id="XP_030838817"/>
    </source>
</evidence>
<feature type="compositionally biased region" description="Low complexity" evidence="1">
    <location>
        <begin position="8"/>
        <end position="36"/>
    </location>
</feature>
<feature type="region of interest" description="Disordered" evidence="1">
    <location>
        <begin position="1"/>
        <end position="56"/>
    </location>
</feature>
<feature type="compositionally biased region" description="Basic and acidic residues" evidence="1">
    <location>
        <begin position="330"/>
        <end position="363"/>
    </location>
</feature>
<dbReference type="Gene3D" id="1.10.287.1490">
    <property type="match status" value="1"/>
</dbReference>
<dbReference type="PANTHER" id="PTHR23313">
    <property type="entry name" value="TSEC1-RELATED"/>
    <property type="match status" value="1"/>
</dbReference>
<organism evidence="2 3">
    <name type="scientific">Strongylocentrotus purpuratus</name>
    <name type="common">Purple sea urchin</name>
    <dbReference type="NCBI Taxonomy" id="7668"/>
    <lineage>
        <taxon>Eukaryota</taxon>
        <taxon>Metazoa</taxon>
        <taxon>Echinodermata</taxon>
        <taxon>Eleutherozoa</taxon>
        <taxon>Echinozoa</taxon>
        <taxon>Echinoidea</taxon>
        <taxon>Euechinoidea</taxon>
        <taxon>Echinacea</taxon>
        <taxon>Camarodonta</taxon>
        <taxon>Echinidea</taxon>
        <taxon>Strongylocentrotidae</taxon>
        <taxon>Strongylocentrotus</taxon>
    </lineage>
</organism>
<feature type="region of interest" description="Disordered" evidence="1">
    <location>
        <begin position="266"/>
        <end position="363"/>
    </location>
</feature>
<accession>A0A7M7NMS1</accession>
<dbReference type="OrthoDB" id="269872at2759"/>
<dbReference type="InParanoid" id="A0A7M7NMS1"/>
<dbReference type="GeneID" id="580954"/>
<feature type="region of interest" description="Disordered" evidence="1">
    <location>
        <begin position="110"/>
        <end position="173"/>
    </location>
</feature>
<feature type="compositionally biased region" description="Basic and acidic residues" evidence="1">
    <location>
        <begin position="281"/>
        <end position="298"/>
    </location>
</feature>